<dbReference type="GO" id="GO:0003677">
    <property type="term" value="F:DNA binding"/>
    <property type="evidence" value="ECO:0007669"/>
    <property type="project" value="InterPro"/>
</dbReference>
<dbReference type="PRINTS" id="PR00508">
    <property type="entry name" value="S21N4MTFRASE"/>
</dbReference>
<evidence type="ECO:0000256" key="3">
    <source>
        <dbReference type="ARBA" id="ARBA00022679"/>
    </source>
</evidence>
<evidence type="ECO:0000256" key="2">
    <source>
        <dbReference type="ARBA" id="ARBA00022603"/>
    </source>
</evidence>
<dbReference type="GO" id="GO:0005737">
    <property type="term" value="C:cytoplasm"/>
    <property type="evidence" value="ECO:0007669"/>
    <property type="project" value="TreeGrafter"/>
</dbReference>
<accession>A0AAE3IH02</accession>
<evidence type="ECO:0000313" key="8">
    <source>
        <dbReference type="Proteomes" id="UP001208131"/>
    </source>
</evidence>
<reference evidence="7 8" key="1">
    <citation type="journal article" date="2021" name="ISME Commun">
        <title>Automated analysis of genomic sequences facilitates high-throughput and comprehensive description of bacteria.</title>
        <authorList>
            <person name="Hitch T.C.A."/>
        </authorList>
    </citation>
    <scope>NUCLEOTIDE SEQUENCE [LARGE SCALE GENOMIC DNA]</scope>
    <source>
        <strain evidence="7 8">Sanger_31</strain>
    </source>
</reference>
<keyword evidence="2 7" id="KW-0489">Methyltransferase</keyword>
<comment type="caution">
    <text evidence="7">The sequence shown here is derived from an EMBL/GenBank/DDBJ whole genome shotgun (WGS) entry which is preliminary data.</text>
</comment>
<dbReference type="GO" id="GO:0032259">
    <property type="term" value="P:methylation"/>
    <property type="evidence" value="ECO:0007669"/>
    <property type="project" value="UniProtKB-KW"/>
</dbReference>
<dbReference type="PROSITE" id="PS00092">
    <property type="entry name" value="N6_MTASE"/>
    <property type="match status" value="1"/>
</dbReference>
<keyword evidence="4" id="KW-0680">Restriction system</keyword>
<proteinExistence type="inferred from homology"/>
<dbReference type="GO" id="GO:0009007">
    <property type="term" value="F:site-specific DNA-methyltransferase (adenine-specific) activity"/>
    <property type="evidence" value="ECO:0007669"/>
    <property type="project" value="TreeGrafter"/>
</dbReference>
<dbReference type="Gene3D" id="3.40.50.150">
    <property type="entry name" value="Vaccinia Virus protein VP39"/>
    <property type="match status" value="1"/>
</dbReference>
<gene>
    <name evidence="7" type="ORF">OCV57_07295</name>
</gene>
<organism evidence="7 8">
    <name type="scientific">Hominimerdicola aceti</name>
    <dbReference type="NCBI Taxonomy" id="2981726"/>
    <lineage>
        <taxon>Bacteria</taxon>
        <taxon>Bacillati</taxon>
        <taxon>Bacillota</taxon>
        <taxon>Clostridia</taxon>
        <taxon>Eubacteriales</taxon>
        <taxon>Oscillospiraceae</taxon>
        <taxon>Hominimerdicola</taxon>
    </lineage>
</organism>
<evidence type="ECO:0000313" key="7">
    <source>
        <dbReference type="EMBL" id="MCU6705725.1"/>
    </source>
</evidence>
<dbReference type="GO" id="GO:0009307">
    <property type="term" value="P:DNA restriction-modification system"/>
    <property type="evidence" value="ECO:0007669"/>
    <property type="project" value="UniProtKB-KW"/>
</dbReference>
<evidence type="ECO:0000259" key="6">
    <source>
        <dbReference type="Pfam" id="PF01555"/>
    </source>
</evidence>
<dbReference type="PANTHER" id="PTHR13370">
    <property type="entry name" value="RNA METHYLASE-RELATED"/>
    <property type="match status" value="1"/>
</dbReference>
<dbReference type="Proteomes" id="UP001208131">
    <property type="component" value="Unassembled WGS sequence"/>
</dbReference>
<dbReference type="RefSeq" id="WP_267301002.1">
    <property type="nucleotide sequence ID" value="NZ_JAOQJZ010000006.1"/>
</dbReference>
<dbReference type="SUPFAM" id="SSF53335">
    <property type="entry name" value="S-adenosyl-L-methionine-dependent methyltransferases"/>
    <property type="match status" value="1"/>
</dbReference>
<dbReference type="EMBL" id="JAOQJZ010000006">
    <property type="protein sequence ID" value="MCU6705725.1"/>
    <property type="molecule type" value="Genomic_DNA"/>
</dbReference>
<name>A0AAE3IH02_9FIRM</name>
<dbReference type="AlphaFoldDB" id="A0AAE3IH02"/>
<dbReference type="InterPro" id="IPR002941">
    <property type="entry name" value="DNA_methylase_N4/N6"/>
</dbReference>
<sequence>MDKVIDNQRIICGDVIKELMRMPNESVSLIVTDPPYNLNKNYGKSQDKLEFDEYINFSKKWLSEAKRILKPNGTIYVFMGMRYISYIYKILEQDLGMHFNSWITWFYTQGIGKTKGFSPRHDDILMFTKDKKKFTFNLDDIRVPQKFYRNINNMRGANPGNVWQFSHIHYCNSKRQSHPTQKPEGLYERMILASSNENDCVLDPFGGSGTCLHVCQNTNRKGITIELNPDYCQMIEERLNKPFEGFDSVDEKMTRCPNDLNDADVRIEYIYNHINWFLKNHKDAIPVFLEEVKSKYLTKMIETEQTSIFDKYKIQY</sequence>
<evidence type="ECO:0000256" key="1">
    <source>
        <dbReference type="ARBA" id="ARBA00006594"/>
    </source>
</evidence>
<dbReference type="PANTHER" id="PTHR13370:SF3">
    <property type="entry name" value="TRNA (GUANINE(10)-N2)-METHYLTRANSFERASE HOMOLOG"/>
    <property type="match status" value="1"/>
</dbReference>
<dbReference type="EC" id="2.1.1.-" evidence="5"/>
<keyword evidence="3" id="KW-0808">Transferase</keyword>
<evidence type="ECO:0000256" key="5">
    <source>
        <dbReference type="RuleBase" id="RU362026"/>
    </source>
</evidence>
<comment type="similarity">
    <text evidence="1 5">Belongs to the N(4)/N(6)-methyltransferase family.</text>
</comment>
<dbReference type="InterPro" id="IPR002052">
    <property type="entry name" value="DNA_methylase_N6_adenine_CS"/>
</dbReference>
<dbReference type="InterPro" id="IPR001091">
    <property type="entry name" value="RM_Methyltransferase"/>
</dbReference>
<dbReference type="Pfam" id="PF01555">
    <property type="entry name" value="N6_N4_Mtase"/>
    <property type="match status" value="1"/>
</dbReference>
<dbReference type="GO" id="GO:0008170">
    <property type="term" value="F:N-methyltransferase activity"/>
    <property type="evidence" value="ECO:0007669"/>
    <property type="project" value="InterPro"/>
</dbReference>
<protein>
    <recommendedName>
        <fullName evidence="5">Methyltransferase</fullName>
        <ecNumber evidence="5">2.1.1.-</ecNumber>
    </recommendedName>
</protein>
<keyword evidence="8" id="KW-1185">Reference proteome</keyword>
<evidence type="ECO:0000256" key="4">
    <source>
        <dbReference type="ARBA" id="ARBA00022747"/>
    </source>
</evidence>
<dbReference type="InterPro" id="IPR029063">
    <property type="entry name" value="SAM-dependent_MTases_sf"/>
</dbReference>
<feature type="domain" description="DNA methylase N-4/N-6" evidence="6">
    <location>
        <begin position="27"/>
        <end position="237"/>
    </location>
</feature>